<evidence type="ECO:0000313" key="1">
    <source>
        <dbReference type="EMBL" id="RGD77640.1"/>
    </source>
</evidence>
<gene>
    <name evidence="1" type="ORF">DXC78_02400</name>
</gene>
<name>A0A3E3E8T1_9FIRM</name>
<dbReference type="RefSeq" id="WP_117445548.1">
    <property type="nucleotide sequence ID" value="NZ_JADNBU010000013.1"/>
</dbReference>
<sequence length="166" mass="20081">MSLKELSKQYILLASIYTGSYSRTPFEMTYRVYPGYVHVEYDEHGFLLKYKQEQYSFSYADIESLELSVCGRRATIRQSYVLTIHIKVKEWDLEIETYDFDDAMIFCQRAPKEVFTDRLNLISLYQKLKQNPKMFYQYLNKHNEDIFKDCPQDRRRIDFVRKSRAK</sequence>
<dbReference type="Proteomes" id="UP000260721">
    <property type="component" value="Unassembled WGS sequence"/>
</dbReference>
<comment type="caution">
    <text evidence="1">The sequence shown here is derived from an EMBL/GenBank/DDBJ whole genome shotgun (WGS) entry which is preliminary data.</text>
</comment>
<dbReference type="EMBL" id="QUSK01000004">
    <property type="protein sequence ID" value="RGD77640.1"/>
    <property type="molecule type" value="Genomic_DNA"/>
</dbReference>
<proteinExistence type="predicted"/>
<dbReference type="AlphaFoldDB" id="A0A3E3E8T1"/>
<accession>A0A3E3E8T1</accession>
<reference evidence="1 2" key="1">
    <citation type="submission" date="2018-08" db="EMBL/GenBank/DDBJ databases">
        <title>A genome reference for cultivated species of the human gut microbiota.</title>
        <authorList>
            <person name="Zou Y."/>
            <person name="Xue W."/>
            <person name="Luo G."/>
        </authorList>
    </citation>
    <scope>NUCLEOTIDE SEQUENCE [LARGE SCALE GENOMIC DNA]</scope>
    <source>
        <strain evidence="1 2">TF08-11</strain>
    </source>
</reference>
<protein>
    <submittedName>
        <fullName evidence="1">Uncharacterized protein</fullName>
    </submittedName>
</protein>
<evidence type="ECO:0000313" key="2">
    <source>
        <dbReference type="Proteomes" id="UP000260721"/>
    </source>
</evidence>
<organism evidence="1 2">
    <name type="scientific">Faecalicoccus pleomorphus</name>
    <dbReference type="NCBI Taxonomy" id="1323"/>
    <lineage>
        <taxon>Bacteria</taxon>
        <taxon>Bacillati</taxon>
        <taxon>Bacillota</taxon>
        <taxon>Erysipelotrichia</taxon>
        <taxon>Erysipelotrichales</taxon>
        <taxon>Erysipelotrichaceae</taxon>
        <taxon>Faecalicoccus</taxon>
    </lineage>
</organism>